<evidence type="ECO:0000256" key="3">
    <source>
        <dbReference type="ARBA" id="ARBA00022857"/>
    </source>
</evidence>
<dbReference type="Gene3D" id="3.90.180.10">
    <property type="entry name" value="Medium-chain alcohol dehydrogenases, catalytic domain"/>
    <property type="match status" value="1"/>
</dbReference>
<evidence type="ECO:0000313" key="7">
    <source>
        <dbReference type="Proteomes" id="UP000191285"/>
    </source>
</evidence>
<evidence type="ECO:0000259" key="5">
    <source>
        <dbReference type="SMART" id="SM00829"/>
    </source>
</evidence>
<evidence type="ECO:0000256" key="1">
    <source>
        <dbReference type="ARBA" id="ARBA00008072"/>
    </source>
</evidence>
<evidence type="ECO:0000256" key="2">
    <source>
        <dbReference type="ARBA" id="ARBA00022741"/>
    </source>
</evidence>
<keyword evidence="4" id="KW-0560">Oxidoreductase</keyword>
<accession>A0A1V6U1I7</accession>
<protein>
    <recommendedName>
        <fullName evidence="5">Enoyl reductase (ER) domain-containing protein</fullName>
    </recommendedName>
</protein>
<dbReference type="OrthoDB" id="48317at2759"/>
<evidence type="ECO:0000256" key="4">
    <source>
        <dbReference type="ARBA" id="ARBA00023002"/>
    </source>
</evidence>
<dbReference type="InterPro" id="IPR047122">
    <property type="entry name" value="Trans-enoyl_RdTase-like"/>
</dbReference>
<dbReference type="SMART" id="SM00829">
    <property type="entry name" value="PKS_ER"/>
    <property type="match status" value="1"/>
</dbReference>
<proteinExistence type="inferred from homology"/>
<dbReference type="CDD" id="cd08249">
    <property type="entry name" value="enoyl_reductase_like"/>
    <property type="match status" value="1"/>
</dbReference>
<dbReference type="AlphaFoldDB" id="A0A1V6U1I7"/>
<dbReference type="Pfam" id="PF08240">
    <property type="entry name" value="ADH_N"/>
    <property type="match status" value="1"/>
</dbReference>
<gene>
    <name evidence="6" type="ORF">PENSTE_c001G02383</name>
</gene>
<dbReference type="Proteomes" id="UP000191285">
    <property type="component" value="Unassembled WGS sequence"/>
</dbReference>
<dbReference type="PANTHER" id="PTHR45348:SF1">
    <property type="entry name" value="TRANS-ENOYL REDUCTASE STHE"/>
    <property type="match status" value="1"/>
</dbReference>
<comment type="caution">
    <text evidence="6">The sequence shown here is derived from an EMBL/GenBank/DDBJ whole genome shotgun (WGS) entry which is preliminary data.</text>
</comment>
<dbReference type="SUPFAM" id="SSF50129">
    <property type="entry name" value="GroES-like"/>
    <property type="match status" value="1"/>
</dbReference>
<dbReference type="SUPFAM" id="SSF51735">
    <property type="entry name" value="NAD(P)-binding Rossmann-fold domains"/>
    <property type="match status" value="1"/>
</dbReference>
<dbReference type="GO" id="GO:0016651">
    <property type="term" value="F:oxidoreductase activity, acting on NAD(P)H"/>
    <property type="evidence" value="ECO:0007669"/>
    <property type="project" value="InterPro"/>
</dbReference>
<name>A0A1V6U1I7_9EURO</name>
<dbReference type="Gene3D" id="3.40.50.720">
    <property type="entry name" value="NAD(P)-binding Rossmann-like Domain"/>
    <property type="match status" value="1"/>
</dbReference>
<dbReference type="PANTHER" id="PTHR45348">
    <property type="entry name" value="HYPOTHETICAL OXIDOREDUCTASE (EUROFUNG)"/>
    <property type="match status" value="1"/>
</dbReference>
<dbReference type="InterPro" id="IPR013154">
    <property type="entry name" value="ADH-like_N"/>
</dbReference>
<organism evidence="6 7">
    <name type="scientific">Penicillium steckii</name>
    <dbReference type="NCBI Taxonomy" id="303698"/>
    <lineage>
        <taxon>Eukaryota</taxon>
        <taxon>Fungi</taxon>
        <taxon>Dikarya</taxon>
        <taxon>Ascomycota</taxon>
        <taxon>Pezizomycotina</taxon>
        <taxon>Eurotiomycetes</taxon>
        <taxon>Eurotiomycetidae</taxon>
        <taxon>Eurotiales</taxon>
        <taxon>Aspergillaceae</taxon>
        <taxon>Penicillium</taxon>
    </lineage>
</organism>
<evidence type="ECO:0000313" key="6">
    <source>
        <dbReference type="EMBL" id="OQE32366.1"/>
    </source>
</evidence>
<feature type="domain" description="Enoyl reductase (ER)" evidence="5">
    <location>
        <begin position="16"/>
        <end position="359"/>
    </location>
</feature>
<dbReference type="GO" id="GO:0000166">
    <property type="term" value="F:nucleotide binding"/>
    <property type="evidence" value="ECO:0007669"/>
    <property type="project" value="UniProtKB-KW"/>
</dbReference>
<dbReference type="InterPro" id="IPR036291">
    <property type="entry name" value="NAD(P)-bd_dom_sf"/>
</dbReference>
<dbReference type="STRING" id="303698.A0A1V6U1I7"/>
<keyword evidence="2" id="KW-0547">Nucleotide-binding</keyword>
<keyword evidence="3" id="KW-0521">NADP</keyword>
<dbReference type="EMBL" id="MLKD01000001">
    <property type="protein sequence ID" value="OQE32366.1"/>
    <property type="molecule type" value="Genomic_DNA"/>
</dbReference>
<sequence>MILPKERICLVQDEQGNPVVSTQSLPRPQQPFDVLVKVSSVGLNHTDYKTPRLKATPGAILGCDFTGTVVAVHPEAPWVFGKSACSRLREGTCVSGLVHGSNPLIPEGGAFSEYVLADGRFLLELPSSWSKLEKGAFSGVAWTTVVMSMDCLKLTGRPSRPEPNQPLPVLVYGGATTTGTMACQILSCSGYAPIVTAGINSHDLVTSYGAVKSVPYTDPASSEIIRHEASGTIRHAIDCITTPESVKCCFTSLGRAGGRYVALEYCDPSWRTRQAVQVSMPLAYEIFGRPVELKGIYRREADPAKSELIAQWREDIQSLLNEGRLRPHPPKEVSGGWQGIIKGLDMLRKGEVHGQKLVVYIDE</sequence>
<comment type="similarity">
    <text evidence="1">Belongs to the zinc-containing alcohol dehydrogenase family.</text>
</comment>
<dbReference type="InterPro" id="IPR020843">
    <property type="entry name" value="ER"/>
</dbReference>
<dbReference type="InterPro" id="IPR011032">
    <property type="entry name" value="GroES-like_sf"/>
</dbReference>
<reference evidence="7" key="1">
    <citation type="journal article" date="2017" name="Nat. Microbiol.">
        <title>Global analysis of biosynthetic gene clusters reveals vast potential of secondary metabolite production in Penicillium species.</title>
        <authorList>
            <person name="Nielsen J.C."/>
            <person name="Grijseels S."/>
            <person name="Prigent S."/>
            <person name="Ji B."/>
            <person name="Dainat J."/>
            <person name="Nielsen K.F."/>
            <person name="Frisvad J.C."/>
            <person name="Workman M."/>
            <person name="Nielsen J."/>
        </authorList>
    </citation>
    <scope>NUCLEOTIDE SEQUENCE [LARGE SCALE GENOMIC DNA]</scope>
    <source>
        <strain evidence="7">IBT 24891</strain>
    </source>
</reference>
<keyword evidence="7" id="KW-1185">Reference proteome</keyword>